<name>A0ABU6J7T3_9BURK</name>
<dbReference type="EMBL" id="JAWIIV010000007">
    <property type="protein sequence ID" value="MEC4719694.1"/>
    <property type="molecule type" value="Genomic_DNA"/>
</dbReference>
<evidence type="ECO:0000313" key="2">
    <source>
        <dbReference type="Proteomes" id="UP001352263"/>
    </source>
</evidence>
<evidence type="ECO:0000313" key="1">
    <source>
        <dbReference type="EMBL" id="MEC4719694.1"/>
    </source>
</evidence>
<gene>
    <name evidence="1" type="ORF">RY831_11085</name>
</gene>
<organism evidence="1 2">
    <name type="scientific">Noviherbaspirillum album</name>
    <dbReference type="NCBI Taxonomy" id="3080276"/>
    <lineage>
        <taxon>Bacteria</taxon>
        <taxon>Pseudomonadati</taxon>
        <taxon>Pseudomonadota</taxon>
        <taxon>Betaproteobacteria</taxon>
        <taxon>Burkholderiales</taxon>
        <taxon>Oxalobacteraceae</taxon>
        <taxon>Noviherbaspirillum</taxon>
    </lineage>
</organism>
<protein>
    <submittedName>
        <fullName evidence="1">Uncharacterized protein</fullName>
    </submittedName>
</protein>
<comment type="caution">
    <text evidence="1">The sequence shown here is derived from an EMBL/GenBank/DDBJ whole genome shotgun (WGS) entry which is preliminary data.</text>
</comment>
<reference evidence="1 2" key="1">
    <citation type="submission" date="2023-10" db="EMBL/GenBank/DDBJ databases">
        <title>Noviherbaspirillum sp. CPCC 100848 genome assembly.</title>
        <authorList>
            <person name="Li X.Y."/>
            <person name="Fang X.M."/>
        </authorList>
    </citation>
    <scope>NUCLEOTIDE SEQUENCE [LARGE SCALE GENOMIC DNA]</scope>
    <source>
        <strain evidence="1 2">CPCC 100848</strain>
    </source>
</reference>
<keyword evidence="2" id="KW-1185">Reference proteome</keyword>
<dbReference type="Proteomes" id="UP001352263">
    <property type="component" value="Unassembled WGS sequence"/>
</dbReference>
<accession>A0ABU6J7T3</accession>
<sequence length="117" mass="13049">MATISLFGCSPPPVAEQAKLLGTREFSKEEWSVASQEKRGEMVFSFLSRHDFKSLTSNRVKELLGTPTGYYDYEENPSYLVGTSSVESEFGRGYLLAFIAEKTSGKIMAVKIIPEPR</sequence>
<dbReference type="RefSeq" id="WP_326506402.1">
    <property type="nucleotide sequence ID" value="NZ_JAWIIV010000007.1"/>
</dbReference>
<proteinExistence type="predicted"/>